<dbReference type="Pfam" id="PF07786">
    <property type="entry name" value="HGSNAT_cat"/>
    <property type="match status" value="1"/>
</dbReference>
<feature type="transmembrane region" description="Helical" evidence="1">
    <location>
        <begin position="87"/>
        <end position="107"/>
    </location>
</feature>
<proteinExistence type="predicted"/>
<dbReference type="RefSeq" id="WP_093367950.1">
    <property type="nucleotide sequence ID" value="NZ_FNCW01000007.1"/>
</dbReference>
<name>A0A1G7X120_9FLAO</name>
<dbReference type="EMBL" id="FNCW01000007">
    <property type="protein sequence ID" value="SDG77872.1"/>
    <property type="molecule type" value="Genomic_DNA"/>
</dbReference>
<keyword evidence="1" id="KW-1133">Transmembrane helix</keyword>
<evidence type="ECO:0000259" key="2">
    <source>
        <dbReference type="Pfam" id="PF07786"/>
    </source>
</evidence>
<dbReference type="STRING" id="470826.SAMN04488027_10717"/>
<dbReference type="PANTHER" id="PTHR40407">
    <property type="entry name" value="MEMBRANE PROTEIN-LIKE PROTEIN"/>
    <property type="match status" value="1"/>
</dbReference>
<feature type="transmembrane region" description="Helical" evidence="1">
    <location>
        <begin position="51"/>
        <end position="75"/>
    </location>
</feature>
<evidence type="ECO:0000256" key="1">
    <source>
        <dbReference type="SAM" id="Phobius"/>
    </source>
</evidence>
<protein>
    <submittedName>
        <fullName evidence="3">Uncharacterized membrane protein</fullName>
    </submittedName>
</protein>
<dbReference type="PANTHER" id="PTHR40407:SF1">
    <property type="entry name" value="HEPARAN-ALPHA-GLUCOSAMINIDE N-ACETYLTRANSFERASE CATALYTIC DOMAIN-CONTAINING PROTEIN"/>
    <property type="match status" value="1"/>
</dbReference>
<feature type="transmembrane region" description="Helical" evidence="1">
    <location>
        <begin position="191"/>
        <end position="208"/>
    </location>
</feature>
<feature type="domain" description="Heparan-alpha-glucosaminide N-acetyltransferase catalytic" evidence="2">
    <location>
        <begin position="7"/>
        <end position="229"/>
    </location>
</feature>
<accession>A0A1G7X120</accession>
<dbReference type="OrthoDB" id="508112at2"/>
<keyword evidence="1" id="KW-0472">Membrane</keyword>
<reference evidence="3 4" key="1">
    <citation type="submission" date="2016-10" db="EMBL/GenBank/DDBJ databases">
        <authorList>
            <person name="de Groot N.N."/>
        </authorList>
    </citation>
    <scope>NUCLEOTIDE SEQUENCE [LARGE SCALE GENOMIC DNA]</scope>
    <source>
        <strain evidence="3 4">DSM 19803</strain>
    </source>
</reference>
<feature type="transmembrane region" description="Helical" evidence="1">
    <location>
        <begin position="12"/>
        <end position="31"/>
    </location>
</feature>
<dbReference type="Proteomes" id="UP000199296">
    <property type="component" value="Unassembled WGS sequence"/>
</dbReference>
<gene>
    <name evidence="3" type="ORF">SAMN04488027_10717</name>
</gene>
<feature type="transmembrane region" description="Helical" evidence="1">
    <location>
        <begin position="349"/>
        <end position="375"/>
    </location>
</feature>
<feature type="transmembrane region" description="Helical" evidence="1">
    <location>
        <begin position="220"/>
        <end position="238"/>
    </location>
</feature>
<feature type="transmembrane region" description="Helical" evidence="1">
    <location>
        <begin position="269"/>
        <end position="287"/>
    </location>
</feature>
<evidence type="ECO:0000313" key="3">
    <source>
        <dbReference type="EMBL" id="SDG77872.1"/>
    </source>
</evidence>
<sequence length="390" mass="45461">MTTTIKRVQSLDFLKGLVILLMALDHVRDYFHKDMFYFDPTDIEQTNLALFFTRFITHFCAPVFVLLAGTSAFFVQQRMLKSELSQWLVKRGLWLVFVEIVIITFGWRFQFNFNSILLQVIWLLGISMVFLAAFIHVPRKLMIPICLIVIFGHNSLDGITGGQYSDLWTLLHVQGPIQPTEHITLFNVYPFIPWIFVMPLGYHLGRLYTSAYAAKARRQLLIRIGLSAILVFLVLRVLNVYGNLSPWTIYDDFGKSLMSFFNVSKYPPSLLYLLITLGPSLILLAWAEHFKGKLYNISVLFGKVPMFFYIIHIYYIHLLALVAVYLTGYDPSLMIVEVWVSFEAGLQGYGFSLGAVYLVWLFVVATLYPVCVWYWDYKKTHRQYWWLSYF</sequence>
<dbReference type="AlphaFoldDB" id="A0A1G7X120"/>
<keyword evidence="1" id="KW-0812">Transmembrane</keyword>
<evidence type="ECO:0000313" key="4">
    <source>
        <dbReference type="Proteomes" id="UP000199296"/>
    </source>
</evidence>
<dbReference type="InterPro" id="IPR012429">
    <property type="entry name" value="HGSNAT_cat"/>
</dbReference>
<feature type="transmembrane region" description="Helical" evidence="1">
    <location>
        <begin position="141"/>
        <end position="160"/>
    </location>
</feature>
<feature type="transmembrane region" description="Helical" evidence="1">
    <location>
        <begin position="307"/>
        <end position="329"/>
    </location>
</feature>
<feature type="transmembrane region" description="Helical" evidence="1">
    <location>
        <begin position="113"/>
        <end position="134"/>
    </location>
</feature>
<organism evidence="3 4">
    <name type="scientific">Psychroflexus sediminis</name>
    <dbReference type="NCBI Taxonomy" id="470826"/>
    <lineage>
        <taxon>Bacteria</taxon>
        <taxon>Pseudomonadati</taxon>
        <taxon>Bacteroidota</taxon>
        <taxon>Flavobacteriia</taxon>
        <taxon>Flavobacteriales</taxon>
        <taxon>Flavobacteriaceae</taxon>
        <taxon>Psychroflexus</taxon>
    </lineage>
</organism>
<keyword evidence="4" id="KW-1185">Reference proteome</keyword>